<dbReference type="AlphaFoldDB" id="A0A4Y2VZW1"/>
<accession>A0A4Y2VZW1</accession>
<dbReference type="OrthoDB" id="8197165at2759"/>
<reference evidence="1 2" key="1">
    <citation type="journal article" date="2019" name="Sci. Rep.">
        <title>Orb-weaving spider Araneus ventricosus genome elucidates the spidroin gene catalogue.</title>
        <authorList>
            <person name="Kono N."/>
            <person name="Nakamura H."/>
            <person name="Ohtoshi R."/>
            <person name="Moran D.A.P."/>
            <person name="Shinohara A."/>
            <person name="Yoshida Y."/>
            <person name="Fujiwara M."/>
            <person name="Mori M."/>
            <person name="Tomita M."/>
            <person name="Arakawa K."/>
        </authorList>
    </citation>
    <scope>NUCLEOTIDE SEQUENCE [LARGE SCALE GENOMIC DNA]</scope>
</reference>
<evidence type="ECO:0000313" key="1">
    <source>
        <dbReference type="EMBL" id="GBO30242.1"/>
    </source>
</evidence>
<dbReference type="Proteomes" id="UP000499080">
    <property type="component" value="Unassembled WGS sequence"/>
</dbReference>
<proteinExistence type="predicted"/>
<dbReference type="EMBL" id="BGPR01053430">
    <property type="protein sequence ID" value="GBO30242.1"/>
    <property type="molecule type" value="Genomic_DNA"/>
</dbReference>
<protein>
    <submittedName>
        <fullName evidence="1">Uncharacterized protein</fullName>
    </submittedName>
</protein>
<comment type="caution">
    <text evidence="1">The sequence shown here is derived from an EMBL/GenBank/DDBJ whole genome shotgun (WGS) entry which is preliminary data.</text>
</comment>
<evidence type="ECO:0000313" key="2">
    <source>
        <dbReference type="Proteomes" id="UP000499080"/>
    </source>
</evidence>
<sequence length="119" mass="13826">MRFPENPDTLKFSLSTLHTFIRFFESILHLSFKTPIQKWQTRSEEDKRIVRDIKNNIQRKFKDELGLLVDIPKQDFGTSNDGNKTIRFFSDPEIASQIAGVDVELIKKLKVILEATMNG</sequence>
<name>A0A4Y2VZW1_ARAVE</name>
<gene>
    <name evidence="1" type="ORF">AVEN_141673_1</name>
</gene>
<organism evidence="1 2">
    <name type="scientific">Araneus ventricosus</name>
    <name type="common">Orbweaver spider</name>
    <name type="synonym">Epeira ventricosa</name>
    <dbReference type="NCBI Taxonomy" id="182803"/>
    <lineage>
        <taxon>Eukaryota</taxon>
        <taxon>Metazoa</taxon>
        <taxon>Ecdysozoa</taxon>
        <taxon>Arthropoda</taxon>
        <taxon>Chelicerata</taxon>
        <taxon>Arachnida</taxon>
        <taxon>Araneae</taxon>
        <taxon>Araneomorphae</taxon>
        <taxon>Entelegynae</taxon>
        <taxon>Araneoidea</taxon>
        <taxon>Araneidae</taxon>
        <taxon>Araneus</taxon>
    </lineage>
</organism>
<keyword evidence="2" id="KW-1185">Reference proteome</keyword>